<dbReference type="Proteomes" id="UP000032234">
    <property type="component" value="Chromosome"/>
</dbReference>
<organism evidence="1 2">
    <name type="scientific">Streptomyces cyaneogriseus subsp. noncyanogenus</name>
    <dbReference type="NCBI Taxonomy" id="477245"/>
    <lineage>
        <taxon>Bacteria</taxon>
        <taxon>Bacillati</taxon>
        <taxon>Actinomycetota</taxon>
        <taxon>Actinomycetes</taxon>
        <taxon>Kitasatosporales</taxon>
        <taxon>Streptomycetaceae</taxon>
        <taxon>Streptomyces</taxon>
    </lineage>
</organism>
<dbReference type="KEGG" id="scw:TU94_05075"/>
<dbReference type="HOGENOM" id="CLU_2669360_0_0_11"/>
<evidence type="ECO:0000313" key="1">
    <source>
        <dbReference type="EMBL" id="AJP00935.1"/>
    </source>
</evidence>
<sequence length="75" mass="8521">MDTQRLDGDEAFRRWFDPLFADVDRLARDTAPAVPRLAELQRELIALIDVLDPKAARFPQFREPARAATPAGRES</sequence>
<reference evidence="1 2" key="1">
    <citation type="submission" date="2015-02" db="EMBL/GenBank/DDBJ databases">
        <title>Genome sequence of thermotolerant Streptomyces cyaneogriseus subsp. Noncyanogenus NMWT1, the producer of nematocidal antibiotics nemadectin.</title>
        <authorList>
            <person name="Wang H."/>
            <person name="Li C."/>
            <person name="Xiang W."/>
            <person name="Wang X."/>
        </authorList>
    </citation>
    <scope>NUCLEOTIDE SEQUENCE [LARGE SCALE GENOMIC DNA]</scope>
    <source>
        <strain evidence="1 2">NMWT 1</strain>
    </source>
</reference>
<gene>
    <name evidence="1" type="ORF">TU94_05075</name>
</gene>
<dbReference type="AlphaFoldDB" id="A0A0C5FWX6"/>
<proteinExistence type="predicted"/>
<protein>
    <submittedName>
        <fullName evidence="1">Uncharacterized protein</fullName>
    </submittedName>
</protein>
<evidence type="ECO:0000313" key="2">
    <source>
        <dbReference type="Proteomes" id="UP000032234"/>
    </source>
</evidence>
<keyword evidence="2" id="KW-1185">Reference proteome</keyword>
<accession>A0A0C5FWX6</accession>
<dbReference type="RefSeq" id="WP_044379666.1">
    <property type="nucleotide sequence ID" value="NZ_CP010849.1"/>
</dbReference>
<dbReference type="EMBL" id="CP010849">
    <property type="protein sequence ID" value="AJP00935.1"/>
    <property type="molecule type" value="Genomic_DNA"/>
</dbReference>
<name>A0A0C5FWX6_9ACTN</name>
<dbReference type="PATRIC" id="fig|477245.3.peg.1113"/>
<dbReference type="OrthoDB" id="3682367at2"/>